<dbReference type="OrthoDB" id="416253at2759"/>
<evidence type="ECO:0000256" key="2">
    <source>
        <dbReference type="ARBA" id="ARBA00022857"/>
    </source>
</evidence>
<dbReference type="Gene3D" id="3.20.20.100">
    <property type="entry name" value="NADP-dependent oxidoreductase domain"/>
    <property type="match status" value="1"/>
</dbReference>
<dbReference type="InterPro" id="IPR023210">
    <property type="entry name" value="NADP_OxRdtase_dom"/>
</dbReference>
<feature type="domain" description="NADP-dependent oxidoreductase" evidence="7">
    <location>
        <begin position="19"/>
        <end position="294"/>
    </location>
</feature>
<proteinExistence type="inferred from homology"/>
<dbReference type="FunFam" id="3.20.20.100:FF:000006">
    <property type="entry name" value="Aldo-keto reductase family 1 member A1"/>
    <property type="match status" value="1"/>
</dbReference>
<keyword evidence="3" id="KW-0560">Oxidoreductase</keyword>
<dbReference type="SUPFAM" id="SSF51430">
    <property type="entry name" value="NAD(P)-linked oxidoreductase"/>
    <property type="match status" value="1"/>
</dbReference>
<dbReference type="PROSITE" id="PS00063">
    <property type="entry name" value="ALDOKETO_REDUCTASE_3"/>
    <property type="match status" value="1"/>
</dbReference>
<dbReference type="InterPro" id="IPR020471">
    <property type="entry name" value="AKR"/>
</dbReference>
<dbReference type="PROSITE" id="PS00062">
    <property type="entry name" value="ALDOKETO_REDUCTASE_2"/>
    <property type="match status" value="1"/>
</dbReference>
<accession>A0A0M3JSK7</accession>
<evidence type="ECO:0000256" key="3">
    <source>
        <dbReference type="ARBA" id="ARBA00023002"/>
    </source>
</evidence>
<evidence type="ECO:0000313" key="8">
    <source>
        <dbReference type="EMBL" id="VDK43118.1"/>
    </source>
</evidence>
<reference evidence="8 9" key="2">
    <citation type="submission" date="2018-11" db="EMBL/GenBank/DDBJ databases">
        <authorList>
            <consortium name="Pathogen Informatics"/>
        </authorList>
    </citation>
    <scope>NUCLEOTIDE SEQUENCE [LARGE SCALE GENOMIC DNA]</scope>
</reference>
<evidence type="ECO:0000256" key="1">
    <source>
        <dbReference type="ARBA" id="ARBA00007905"/>
    </source>
</evidence>
<evidence type="ECO:0000259" key="7">
    <source>
        <dbReference type="Pfam" id="PF00248"/>
    </source>
</evidence>
<reference evidence="10" key="1">
    <citation type="submission" date="2017-02" db="UniProtKB">
        <authorList>
            <consortium name="WormBaseParasite"/>
        </authorList>
    </citation>
    <scope>IDENTIFICATION</scope>
</reference>
<dbReference type="AlphaFoldDB" id="A0A0M3JSK7"/>
<organism evidence="10">
    <name type="scientific">Anisakis simplex</name>
    <name type="common">Herring worm</name>
    <dbReference type="NCBI Taxonomy" id="6269"/>
    <lineage>
        <taxon>Eukaryota</taxon>
        <taxon>Metazoa</taxon>
        <taxon>Ecdysozoa</taxon>
        <taxon>Nematoda</taxon>
        <taxon>Chromadorea</taxon>
        <taxon>Rhabditida</taxon>
        <taxon>Spirurina</taxon>
        <taxon>Ascaridomorpha</taxon>
        <taxon>Ascaridoidea</taxon>
        <taxon>Anisakidae</taxon>
        <taxon>Anisakis</taxon>
        <taxon>Anisakis simplex complex</taxon>
    </lineage>
</organism>
<dbReference type="WBParaSite" id="ASIM_0001096501-mRNA-1">
    <property type="protein sequence ID" value="ASIM_0001096501-mRNA-1"/>
    <property type="gene ID" value="ASIM_0001096501"/>
</dbReference>
<feature type="site" description="Lowers pKa of active site Tyr" evidence="6">
    <location>
        <position position="81"/>
    </location>
</feature>
<comment type="similarity">
    <text evidence="1">Belongs to the aldo/keto reductase family.</text>
</comment>
<feature type="binding site" evidence="5">
    <location>
        <position position="114"/>
    </location>
    <ligand>
        <name>substrate</name>
    </ligand>
</feature>
<name>A0A0M3JSK7_ANISI</name>
<keyword evidence="9" id="KW-1185">Reference proteome</keyword>
<dbReference type="InterPro" id="IPR036812">
    <property type="entry name" value="NAD(P)_OxRdtase_dom_sf"/>
</dbReference>
<evidence type="ECO:0000313" key="9">
    <source>
        <dbReference type="Proteomes" id="UP000267096"/>
    </source>
</evidence>
<dbReference type="PANTHER" id="PTHR43827:SF14">
    <property type="entry name" value="NADP-DEPENDENT OXIDOREDUCTASE DOMAIN-CONTAINING PROTEIN"/>
    <property type="match status" value="1"/>
</dbReference>
<dbReference type="PRINTS" id="PR00069">
    <property type="entry name" value="ALDKETRDTASE"/>
</dbReference>
<evidence type="ECO:0000256" key="4">
    <source>
        <dbReference type="PIRSR" id="PIRSR000097-1"/>
    </source>
</evidence>
<dbReference type="PROSITE" id="PS00798">
    <property type="entry name" value="ALDOKETO_REDUCTASE_1"/>
    <property type="match status" value="1"/>
</dbReference>
<feature type="active site" description="Proton donor" evidence="4">
    <location>
        <position position="52"/>
    </location>
</feature>
<dbReference type="GO" id="GO:0016491">
    <property type="term" value="F:oxidoreductase activity"/>
    <property type="evidence" value="ECO:0007669"/>
    <property type="project" value="UniProtKB-KW"/>
</dbReference>
<dbReference type="InterPro" id="IPR018170">
    <property type="entry name" value="Aldo/ket_reductase_CS"/>
</dbReference>
<protein>
    <submittedName>
        <fullName evidence="10">Aldo-keto reductase family 1 member C-like protein 1 (inferred by orthology to a human protein)</fullName>
    </submittedName>
</protein>
<keyword evidence="2" id="KW-0521">NADP</keyword>
<evidence type="ECO:0000313" key="10">
    <source>
        <dbReference type="WBParaSite" id="ASIM_0001096501-mRNA-1"/>
    </source>
</evidence>
<dbReference type="Proteomes" id="UP000267096">
    <property type="component" value="Unassembled WGS sequence"/>
</dbReference>
<dbReference type="EMBL" id="UYRR01031003">
    <property type="protein sequence ID" value="VDK43118.1"/>
    <property type="molecule type" value="Genomic_DNA"/>
</dbReference>
<dbReference type="PANTHER" id="PTHR43827">
    <property type="entry name" value="2,5-DIKETO-D-GLUCONIC ACID REDUCTASE"/>
    <property type="match status" value="1"/>
</dbReference>
<sequence length="318" mass="36673">MTTDISKKELNSGYSMPVIGLGTWLSKPGEVSKAVEVAVKTGYRHIDCAYAYLNQKEVGNALSRLFDEKIVQRDEIFVTSKVWNTFHSYEMAKKNVDEILEELQLKYLDLCLVHWPHGYEEGGEVFPQNENGKMRYSNVDYLETWKALEDCHRAGKIRSLGISNFNHKQIERILEECTVKPCVLQVELHPYFQQHQLREFCASKGIAITAYSPLGNPSMPFRKQNDAVALEDATVKQIAQKYNKSPAQVILRWEISSGLIVIPKSTSEKRIAENFQLFDFELNDEEMKQMNGLDRNWRILDLTSRDGDHPLFPFNEPY</sequence>
<evidence type="ECO:0000256" key="6">
    <source>
        <dbReference type="PIRSR" id="PIRSR000097-3"/>
    </source>
</evidence>
<dbReference type="PIRSF" id="PIRSF000097">
    <property type="entry name" value="AKR"/>
    <property type="match status" value="1"/>
</dbReference>
<evidence type="ECO:0000256" key="5">
    <source>
        <dbReference type="PIRSR" id="PIRSR000097-2"/>
    </source>
</evidence>
<dbReference type="Pfam" id="PF00248">
    <property type="entry name" value="Aldo_ket_red"/>
    <property type="match status" value="1"/>
</dbReference>
<gene>
    <name evidence="8" type="ORF">ASIM_LOCUS10523</name>
</gene>